<dbReference type="AlphaFoldDB" id="D8JUY2"/>
<dbReference type="OrthoDB" id="8853368at2"/>
<dbReference type="STRING" id="582899.Hden_0984"/>
<dbReference type="RefSeq" id="WP_013215013.1">
    <property type="nucleotide sequence ID" value="NC_014313.1"/>
</dbReference>
<sequence length="102" mass="11316">MTKPVLVTIPHSLGREEAIRRLKSGLGSASASLPVLKIDEETWTDNRLAFRFTALGQTAEGTADVEDDSVRIEVLLPWFLQKVAEVVQSTIKSRAQILLEKK</sequence>
<accession>D8JUY2</accession>
<dbReference type="Proteomes" id="UP000002033">
    <property type="component" value="Chromosome"/>
</dbReference>
<protein>
    <recommendedName>
        <fullName evidence="3">Polyhydroxyalkanoic acid synthase</fullName>
    </recommendedName>
</protein>
<dbReference type="EMBL" id="CP002083">
    <property type="protein sequence ID" value="ADJ22798.1"/>
    <property type="molecule type" value="Genomic_DNA"/>
</dbReference>
<evidence type="ECO:0000313" key="2">
    <source>
        <dbReference type="Proteomes" id="UP000002033"/>
    </source>
</evidence>
<dbReference type="eggNOG" id="ENOG503342I">
    <property type="taxonomic scope" value="Bacteria"/>
</dbReference>
<reference evidence="2" key="1">
    <citation type="journal article" date="2011" name="J. Bacteriol.">
        <title>Genome sequences of eight morphologically diverse alphaproteobacteria.</title>
        <authorList>
            <consortium name="US DOE Joint Genome Institute"/>
            <person name="Brown P.J."/>
            <person name="Kysela D.T."/>
            <person name="Buechlein A."/>
            <person name="Hemmerich C."/>
            <person name="Brun Y.V."/>
        </authorList>
    </citation>
    <scope>NUCLEOTIDE SEQUENCE [LARGE SCALE GENOMIC DNA]</scope>
    <source>
        <strain evidence="2">ATCC 51888 / DSM 1869 / NCIB 11706 / TK 0415</strain>
    </source>
</reference>
<dbReference type="HOGENOM" id="CLU_150610_0_0_5"/>
<dbReference type="InterPro" id="IPR013433">
    <property type="entry name" value="PHA_gran_rgn"/>
</dbReference>
<gene>
    <name evidence="1" type="ordered locus">Hden_0984</name>
</gene>
<evidence type="ECO:0008006" key="3">
    <source>
        <dbReference type="Google" id="ProtNLM"/>
    </source>
</evidence>
<evidence type="ECO:0000313" key="1">
    <source>
        <dbReference type="EMBL" id="ADJ22798.1"/>
    </source>
</evidence>
<keyword evidence="2" id="KW-1185">Reference proteome</keyword>
<organism evidence="1 2">
    <name type="scientific">Hyphomicrobium denitrificans (strain ATCC 51888 / DSM 1869 / NCIMB 11706 / TK 0415)</name>
    <dbReference type="NCBI Taxonomy" id="582899"/>
    <lineage>
        <taxon>Bacteria</taxon>
        <taxon>Pseudomonadati</taxon>
        <taxon>Pseudomonadota</taxon>
        <taxon>Alphaproteobacteria</taxon>
        <taxon>Hyphomicrobiales</taxon>
        <taxon>Hyphomicrobiaceae</taxon>
        <taxon>Hyphomicrobium</taxon>
    </lineage>
</organism>
<proteinExistence type="predicted"/>
<dbReference type="Pfam" id="PF09650">
    <property type="entry name" value="PHA_gran_rgn"/>
    <property type="match status" value="1"/>
</dbReference>
<dbReference type="KEGG" id="hdn:Hden_0984"/>
<name>D8JUY2_HYPDA</name>